<organism evidence="5 6">
    <name type="scientific">Rhodoferax aquaticus</name>
    <dbReference type="NCBI Taxonomy" id="2527691"/>
    <lineage>
        <taxon>Bacteria</taxon>
        <taxon>Pseudomonadati</taxon>
        <taxon>Pseudomonadota</taxon>
        <taxon>Betaproteobacteria</taxon>
        <taxon>Burkholderiales</taxon>
        <taxon>Comamonadaceae</taxon>
        <taxon>Rhodoferax</taxon>
    </lineage>
</organism>
<dbReference type="Gene3D" id="3.40.50.2300">
    <property type="match status" value="2"/>
</dbReference>
<dbReference type="InterPro" id="IPR028082">
    <property type="entry name" value="Peripla_BP_I"/>
</dbReference>
<keyword evidence="2 3" id="KW-0732">Signal</keyword>
<reference evidence="6" key="1">
    <citation type="submission" date="2019-02" db="EMBL/GenBank/DDBJ databases">
        <title>Complete genome sequence of Rhodoferax sp. Gr-4.</title>
        <authorList>
            <person name="Jin L."/>
        </authorList>
    </citation>
    <scope>NUCLEOTIDE SEQUENCE [LARGE SCALE GENOMIC DNA]</scope>
    <source>
        <strain evidence="6">Gr-4</strain>
    </source>
</reference>
<accession>A0A515EQT7</accession>
<gene>
    <name evidence="5" type="ORF">EXZ61_13100</name>
</gene>
<dbReference type="CDD" id="cd06342">
    <property type="entry name" value="PBP1_ABC_LIVBP-like"/>
    <property type="match status" value="1"/>
</dbReference>
<reference evidence="6" key="2">
    <citation type="journal article" date="2020" name="Int. J. Syst. Evol. Microbiol.">
        <title>Genomic insights into a novel species Rhodoferax aquaticus sp. nov., isolated from freshwater.</title>
        <authorList>
            <person name="Li T."/>
            <person name="Zhuo Y."/>
            <person name="Jin C.Z."/>
            <person name="Wu X."/>
            <person name="Ko S.R."/>
            <person name="Jin F.J."/>
            <person name="Ahn C.Y."/>
            <person name="Oh H.M."/>
            <person name="Lee H.G."/>
            <person name="Jin L."/>
        </authorList>
    </citation>
    <scope>NUCLEOTIDE SEQUENCE [LARGE SCALE GENOMIC DNA]</scope>
    <source>
        <strain evidence="6">Gr-4</strain>
    </source>
</reference>
<evidence type="ECO:0000256" key="2">
    <source>
        <dbReference type="ARBA" id="ARBA00022729"/>
    </source>
</evidence>
<dbReference type="PANTHER" id="PTHR47151:SF2">
    <property type="entry name" value="AMINO ACID BINDING PROTEIN"/>
    <property type="match status" value="1"/>
</dbReference>
<dbReference type="KEGG" id="rhg:EXZ61_13100"/>
<dbReference type="Pfam" id="PF13458">
    <property type="entry name" value="Peripla_BP_6"/>
    <property type="match status" value="1"/>
</dbReference>
<dbReference type="Proteomes" id="UP000317365">
    <property type="component" value="Chromosome"/>
</dbReference>
<name>A0A515EQT7_9BURK</name>
<evidence type="ECO:0000313" key="6">
    <source>
        <dbReference type="Proteomes" id="UP000317365"/>
    </source>
</evidence>
<proteinExistence type="inferred from homology"/>
<dbReference type="InterPro" id="IPR028081">
    <property type="entry name" value="Leu-bd"/>
</dbReference>
<protein>
    <submittedName>
        <fullName evidence="5">Branched-chain amino acid ABC transporter substrate-binding protein</fullName>
    </submittedName>
</protein>
<dbReference type="SUPFAM" id="SSF53822">
    <property type="entry name" value="Periplasmic binding protein-like I"/>
    <property type="match status" value="1"/>
</dbReference>
<keyword evidence="6" id="KW-1185">Reference proteome</keyword>
<feature type="chain" id="PRO_5021790688" evidence="3">
    <location>
        <begin position="21"/>
        <end position="378"/>
    </location>
</feature>
<dbReference type="PANTHER" id="PTHR47151">
    <property type="entry name" value="LEU/ILE/VAL-BINDING ABC TRANSPORTER SUBUNIT"/>
    <property type="match status" value="1"/>
</dbReference>
<evidence type="ECO:0000256" key="3">
    <source>
        <dbReference type="SAM" id="SignalP"/>
    </source>
</evidence>
<dbReference type="AlphaFoldDB" id="A0A515EQT7"/>
<dbReference type="RefSeq" id="WP_142812186.1">
    <property type="nucleotide sequence ID" value="NZ_CP036282.1"/>
</dbReference>
<comment type="similarity">
    <text evidence="1">Belongs to the leucine-binding protein family.</text>
</comment>
<evidence type="ECO:0000256" key="1">
    <source>
        <dbReference type="ARBA" id="ARBA00010062"/>
    </source>
</evidence>
<feature type="signal peptide" evidence="3">
    <location>
        <begin position="1"/>
        <end position="20"/>
    </location>
</feature>
<sequence>MKLNTIAAAVIALSTGVAFAQNAVVTIAHVGPTSGAIAHLGKDNENGAILAVEELNKAGVTIGGKKVTIKLMTEDDAADPKQGTAVAQKLADAKVSGVVGHLNSGTTIPASSIYSDAGIPQVSPSATNPKYTRQGFKTAFRLVADDAQLGGTLGKYAVKELKGKAIAVIDDRTAYGQGVAQEFTKAVKEAGGTVVATEFTTDKATDFSAILTTIKGKKADVVFFGGMDAVAGPMLRQMKSLGINAKFMGGDGICSTELVKLGGDAIADNQVYCAEAGGVEGQQKVGMEAFKTKFKAKFGTDVQVYAPYVYDGVNLMVAAMVKAGSSDPAKYLPVLAATKDYKGVTGNISFDAKGDILNGALTLKTVKGGKLTDLAVIR</sequence>
<dbReference type="EMBL" id="CP036282">
    <property type="protein sequence ID" value="QDL55026.1"/>
    <property type="molecule type" value="Genomic_DNA"/>
</dbReference>
<evidence type="ECO:0000259" key="4">
    <source>
        <dbReference type="Pfam" id="PF13458"/>
    </source>
</evidence>
<feature type="domain" description="Leucine-binding protein" evidence="4">
    <location>
        <begin position="25"/>
        <end position="369"/>
    </location>
</feature>
<evidence type="ECO:0000313" key="5">
    <source>
        <dbReference type="EMBL" id="QDL55026.1"/>
    </source>
</evidence>